<dbReference type="AlphaFoldDB" id="A0A915JGF8"/>
<organism evidence="4 5">
    <name type="scientific">Romanomermis culicivorax</name>
    <name type="common">Nematode worm</name>
    <dbReference type="NCBI Taxonomy" id="13658"/>
    <lineage>
        <taxon>Eukaryota</taxon>
        <taxon>Metazoa</taxon>
        <taxon>Ecdysozoa</taxon>
        <taxon>Nematoda</taxon>
        <taxon>Enoplea</taxon>
        <taxon>Dorylaimia</taxon>
        <taxon>Mermithida</taxon>
        <taxon>Mermithoidea</taxon>
        <taxon>Mermithidae</taxon>
        <taxon>Romanomermis</taxon>
    </lineage>
</organism>
<sequence length="97" mass="11028">MEILGDPCGGVVELSEGQTYNINTPRWPRYFFPLRQSPHGQSCTWLLKAPVGRIVEVRIRGSSKFGRAFGWLVGSVFSFNIARRYSMCLDYVEIITP</sequence>
<feature type="domain" description="CUB" evidence="3">
    <location>
        <begin position="8"/>
        <end position="97"/>
    </location>
</feature>
<dbReference type="Gene3D" id="2.60.120.290">
    <property type="entry name" value="Spermadhesin, CUB domain"/>
    <property type="match status" value="1"/>
</dbReference>
<comment type="caution">
    <text evidence="2">Lacks conserved residue(s) required for the propagation of feature annotation.</text>
</comment>
<evidence type="ECO:0000256" key="2">
    <source>
        <dbReference type="PROSITE-ProRule" id="PRU00059"/>
    </source>
</evidence>
<evidence type="ECO:0000259" key="3">
    <source>
        <dbReference type="PROSITE" id="PS01180"/>
    </source>
</evidence>
<dbReference type="SUPFAM" id="SSF49854">
    <property type="entry name" value="Spermadhesin, CUB domain"/>
    <property type="match status" value="1"/>
</dbReference>
<dbReference type="Proteomes" id="UP000887565">
    <property type="component" value="Unplaced"/>
</dbReference>
<dbReference type="InterPro" id="IPR000859">
    <property type="entry name" value="CUB_dom"/>
</dbReference>
<evidence type="ECO:0000256" key="1">
    <source>
        <dbReference type="ARBA" id="ARBA00023157"/>
    </source>
</evidence>
<dbReference type="InterPro" id="IPR035914">
    <property type="entry name" value="Sperma_CUB_dom_sf"/>
</dbReference>
<protein>
    <submittedName>
        <fullName evidence="5">CUB domain-containing protein</fullName>
    </submittedName>
</protein>
<proteinExistence type="predicted"/>
<reference evidence="5" key="1">
    <citation type="submission" date="2022-11" db="UniProtKB">
        <authorList>
            <consortium name="WormBaseParasite"/>
        </authorList>
    </citation>
    <scope>IDENTIFICATION</scope>
</reference>
<accession>A0A915JGF8</accession>
<dbReference type="WBParaSite" id="nRc.2.0.1.t25414-RA">
    <property type="protein sequence ID" value="nRc.2.0.1.t25414-RA"/>
    <property type="gene ID" value="nRc.2.0.1.g25414"/>
</dbReference>
<name>A0A915JGF8_ROMCU</name>
<evidence type="ECO:0000313" key="5">
    <source>
        <dbReference type="WBParaSite" id="nRc.2.0.1.t25414-RA"/>
    </source>
</evidence>
<dbReference type="PROSITE" id="PS01180">
    <property type="entry name" value="CUB"/>
    <property type="match status" value="1"/>
</dbReference>
<keyword evidence="4" id="KW-1185">Reference proteome</keyword>
<keyword evidence="1" id="KW-1015">Disulfide bond</keyword>
<evidence type="ECO:0000313" key="4">
    <source>
        <dbReference type="Proteomes" id="UP000887565"/>
    </source>
</evidence>